<keyword evidence="1" id="KW-0472">Membrane</keyword>
<proteinExistence type="predicted"/>
<dbReference type="AlphaFoldDB" id="A0A8H6N4H3"/>
<evidence type="ECO:0000313" key="3">
    <source>
        <dbReference type="EMBL" id="KAF6819181.1"/>
    </source>
</evidence>
<organism evidence="3 4">
    <name type="scientific">Colletotrichum plurivorum</name>
    <dbReference type="NCBI Taxonomy" id="2175906"/>
    <lineage>
        <taxon>Eukaryota</taxon>
        <taxon>Fungi</taxon>
        <taxon>Dikarya</taxon>
        <taxon>Ascomycota</taxon>
        <taxon>Pezizomycotina</taxon>
        <taxon>Sordariomycetes</taxon>
        <taxon>Hypocreomycetidae</taxon>
        <taxon>Glomerellales</taxon>
        <taxon>Glomerellaceae</taxon>
        <taxon>Colletotrichum</taxon>
        <taxon>Colletotrichum orchidearum species complex</taxon>
    </lineage>
</organism>
<feature type="transmembrane region" description="Helical" evidence="1">
    <location>
        <begin position="21"/>
        <end position="42"/>
    </location>
</feature>
<dbReference type="PANTHER" id="PTHR37019">
    <property type="entry name" value="CHROMOSOME 1, WHOLE GENOME SHOTGUN SEQUENCE"/>
    <property type="match status" value="1"/>
</dbReference>
<name>A0A8H6N4H3_9PEZI</name>
<accession>A0A8H6N4H3</accession>
<reference evidence="3" key="1">
    <citation type="journal article" date="2020" name="Phytopathology">
        <title>Genome Sequence Resources of Colletotrichum truncatum, C. plurivorum, C. musicola, and C. sojae: Four Species Pathogenic to Soybean (Glycine max).</title>
        <authorList>
            <person name="Rogerio F."/>
            <person name="Boufleur T.R."/>
            <person name="Ciampi-Guillardi M."/>
            <person name="Sukno S.A."/>
            <person name="Thon M.R."/>
            <person name="Massola Junior N.S."/>
            <person name="Baroncelli R."/>
        </authorList>
    </citation>
    <scope>NUCLEOTIDE SEQUENCE</scope>
    <source>
        <strain evidence="3">LFN00145</strain>
    </source>
</reference>
<dbReference type="EMBL" id="WIGO01000291">
    <property type="protein sequence ID" value="KAF6819181.1"/>
    <property type="molecule type" value="Genomic_DNA"/>
</dbReference>
<dbReference type="PANTHER" id="PTHR37019:SF1">
    <property type="entry name" value="EXPERA DOMAIN-CONTAINING PROTEIN"/>
    <property type="match status" value="1"/>
</dbReference>
<feature type="transmembrane region" description="Helical" evidence="1">
    <location>
        <begin position="130"/>
        <end position="152"/>
    </location>
</feature>
<dbReference type="Pfam" id="PF24803">
    <property type="entry name" value="DUF7704"/>
    <property type="match status" value="1"/>
</dbReference>
<protein>
    <recommendedName>
        <fullName evidence="2">DUF7704 domain-containing protein</fullName>
    </recommendedName>
</protein>
<keyword evidence="1" id="KW-1133">Transmembrane helix</keyword>
<evidence type="ECO:0000256" key="1">
    <source>
        <dbReference type="SAM" id="Phobius"/>
    </source>
</evidence>
<sequence>MTTEPRRPIPASSAVPLAYQFLITTLEPVFALLGAVMALHTPHQYLAGVTRNAAPFAENTRFLYSQLAGGWLFFAFVEAVVLRMFDDVDLWRFLAAGMLLSDAAYTHGSAQAVGGWAAWSDRGNWTVEDYVIFGITAPFLIARILLVLGVGVRTKRAKTE</sequence>
<dbReference type="InterPro" id="IPR056121">
    <property type="entry name" value="DUF7704"/>
</dbReference>
<feature type="transmembrane region" description="Helical" evidence="1">
    <location>
        <begin position="62"/>
        <end position="81"/>
    </location>
</feature>
<keyword evidence="4" id="KW-1185">Reference proteome</keyword>
<dbReference type="Proteomes" id="UP000654918">
    <property type="component" value="Unassembled WGS sequence"/>
</dbReference>
<comment type="caution">
    <text evidence="3">The sequence shown here is derived from an EMBL/GenBank/DDBJ whole genome shotgun (WGS) entry which is preliminary data.</text>
</comment>
<evidence type="ECO:0000313" key="4">
    <source>
        <dbReference type="Proteomes" id="UP000654918"/>
    </source>
</evidence>
<gene>
    <name evidence="3" type="ORF">CPLU01_13124</name>
</gene>
<evidence type="ECO:0000259" key="2">
    <source>
        <dbReference type="Pfam" id="PF24803"/>
    </source>
</evidence>
<keyword evidence="1" id="KW-0812">Transmembrane</keyword>
<feature type="domain" description="DUF7704" evidence="2">
    <location>
        <begin position="13"/>
        <end position="151"/>
    </location>
</feature>